<keyword evidence="1" id="KW-1133">Transmembrane helix</keyword>
<protein>
    <submittedName>
        <fullName evidence="2">Uncharacterized protein</fullName>
    </submittedName>
</protein>
<dbReference type="PANTHER" id="PTHR36063">
    <property type="entry name" value="ARABIDOPSIS THALIANA GENOMIC DNA, CHROMOSOME 5, P1 CLONE:MOK16"/>
    <property type="match status" value="1"/>
</dbReference>
<sequence>MSKGIGGPSPWMEVAPALLVPARTRSSKYPGLETIAEDQEAEDGNDELQILLFFFFSSFLLGVCRLFAPSDS</sequence>
<evidence type="ECO:0000313" key="3">
    <source>
        <dbReference type="Proteomes" id="UP001634007"/>
    </source>
</evidence>
<gene>
    <name evidence="2" type="ORF">ACJRO7_008815</name>
</gene>
<keyword evidence="1" id="KW-0472">Membrane</keyword>
<evidence type="ECO:0000256" key="1">
    <source>
        <dbReference type="SAM" id="Phobius"/>
    </source>
</evidence>
<reference evidence="2 3" key="1">
    <citation type="submission" date="2024-11" db="EMBL/GenBank/DDBJ databases">
        <title>Chromosome-level genome assembly of Eucalyptus globulus Labill. provides insights into its genome evolution.</title>
        <authorList>
            <person name="Li X."/>
        </authorList>
    </citation>
    <scope>NUCLEOTIDE SEQUENCE [LARGE SCALE GENOMIC DNA]</scope>
    <source>
        <strain evidence="2">CL2024</strain>
        <tissue evidence="2">Fresh tender leaves</tissue>
    </source>
</reference>
<comment type="caution">
    <text evidence="2">The sequence shown here is derived from an EMBL/GenBank/DDBJ whole genome shotgun (WGS) entry which is preliminary data.</text>
</comment>
<dbReference type="PANTHER" id="PTHR36063:SF1">
    <property type="entry name" value="ARABIDOPSIS THALIANA GENOMIC DNA, CHROMOSOME 5, P1 CLONE:MOK16"/>
    <property type="match status" value="1"/>
</dbReference>
<dbReference type="AlphaFoldDB" id="A0ABD3ITM7"/>
<keyword evidence="3" id="KW-1185">Reference proteome</keyword>
<organism evidence="2 3">
    <name type="scientific">Eucalyptus globulus</name>
    <name type="common">Tasmanian blue gum</name>
    <dbReference type="NCBI Taxonomy" id="34317"/>
    <lineage>
        <taxon>Eukaryota</taxon>
        <taxon>Viridiplantae</taxon>
        <taxon>Streptophyta</taxon>
        <taxon>Embryophyta</taxon>
        <taxon>Tracheophyta</taxon>
        <taxon>Spermatophyta</taxon>
        <taxon>Magnoliopsida</taxon>
        <taxon>eudicotyledons</taxon>
        <taxon>Gunneridae</taxon>
        <taxon>Pentapetalae</taxon>
        <taxon>rosids</taxon>
        <taxon>malvids</taxon>
        <taxon>Myrtales</taxon>
        <taxon>Myrtaceae</taxon>
        <taxon>Myrtoideae</taxon>
        <taxon>Eucalypteae</taxon>
        <taxon>Eucalyptus</taxon>
    </lineage>
</organism>
<evidence type="ECO:0000313" key="2">
    <source>
        <dbReference type="EMBL" id="KAL3717296.1"/>
    </source>
</evidence>
<proteinExistence type="predicted"/>
<accession>A0ABD3ITM7</accession>
<keyword evidence="1" id="KW-0812">Transmembrane</keyword>
<dbReference type="EMBL" id="JBJKBG010000011">
    <property type="protein sequence ID" value="KAL3717296.1"/>
    <property type="molecule type" value="Genomic_DNA"/>
</dbReference>
<feature type="transmembrane region" description="Helical" evidence="1">
    <location>
        <begin position="48"/>
        <end position="68"/>
    </location>
</feature>
<dbReference type="Proteomes" id="UP001634007">
    <property type="component" value="Unassembled WGS sequence"/>
</dbReference>
<name>A0ABD3ITM7_EUCGL</name>